<evidence type="ECO:0000313" key="3">
    <source>
        <dbReference type="Proteomes" id="UP001595379"/>
    </source>
</evidence>
<proteinExistence type="predicted"/>
<gene>
    <name evidence="2" type="ORF">ACFOOR_05235</name>
</gene>
<protein>
    <submittedName>
        <fullName evidence="2">DUF3489 domain-containing protein</fullName>
    </submittedName>
</protein>
<dbReference type="Proteomes" id="UP001595379">
    <property type="component" value="Unassembled WGS sequence"/>
</dbReference>
<dbReference type="InterPro" id="IPR036390">
    <property type="entry name" value="WH_DNA-bd_sf"/>
</dbReference>
<dbReference type="InterPro" id="IPR036388">
    <property type="entry name" value="WH-like_DNA-bd_sf"/>
</dbReference>
<evidence type="ECO:0000313" key="2">
    <source>
        <dbReference type="EMBL" id="MFC2925502.1"/>
    </source>
</evidence>
<name>A0ABV6ZVM8_9PROT</name>
<dbReference type="Pfam" id="PF11994">
    <property type="entry name" value="DUF3489"/>
    <property type="match status" value="1"/>
</dbReference>
<dbReference type="RefSeq" id="WP_343165436.1">
    <property type="nucleotide sequence ID" value="NZ_JBHRSV010000004.1"/>
</dbReference>
<feature type="region of interest" description="Disordered" evidence="1">
    <location>
        <begin position="131"/>
        <end position="156"/>
    </location>
</feature>
<comment type="caution">
    <text evidence="2">The sequence shown here is derived from an EMBL/GenBank/DDBJ whole genome shotgun (WGS) entry which is preliminary data.</text>
</comment>
<feature type="compositionally biased region" description="Polar residues" evidence="1">
    <location>
        <begin position="144"/>
        <end position="156"/>
    </location>
</feature>
<keyword evidence="3" id="KW-1185">Reference proteome</keyword>
<accession>A0ABV6ZVM8</accession>
<evidence type="ECO:0000256" key="1">
    <source>
        <dbReference type="SAM" id="MobiDB-lite"/>
    </source>
</evidence>
<dbReference type="Gene3D" id="1.10.10.10">
    <property type="entry name" value="Winged helix-like DNA-binding domain superfamily/Winged helix DNA-binding domain"/>
    <property type="match status" value="1"/>
</dbReference>
<sequence>MTRLSKSQLSILETLKTAGGPMPASALADSDADPAAIEGDLKALAQTGFITRKAKSVRITEIGLAALEPAPKPAAKPEPKCIESQPKTKKARLIALLSAKGGVTVPALAETLGWLPHTTRAALTGLKKDGMTITRLPPEDGSRTSRYTLESANESA</sequence>
<organism evidence="2 3">
    <name type="scientific">Hyphobacterium vulgare</name>
    <dbReference type="NCBI Taxonomy" id="1736751"/>
    <lineage>
        <taxon>Bacteria</taxon>
        <taxon>Pseudomonadati</taxon>
        <taxon>Pseudomonadota</taxon>
        <taxon>Alphaproteobacteria</taxon>
        <taxon>Maricaulales</taxon>
        <taxon>Maricaulaceae</taxon>
        <taxon>Hyphobacterium</taxon>
    </lineage>
</organism>
<reference evidence="3" key="1">
    <citation type="journal article" date="2019" name="Int. J. Syst. Evol. Microbiol.">
        <title>The Global Catalogue of Microorganisms (GCM) 10K type strain sequencing project: providing services to taxonomists for standard genome sequencing and annotation.</title>
        <authorList>
            <consortium name="The Broad Institute Genomics Platform"/>
            <consortium name="The Broad Institute Genome Sequencing Center for Infectious Disease"/>
            <person name="Wu L."/>
            <person name="Ma J."/>
        </authorList>
    </citation>
    <scope>NUCLEOTIDE SEQUENCE [LARGE SCALE GENOMIC DNA]</scope>
    <source>
        <strain evidence="3">KCTC 52487</strain>
    </source>
</reference>
<dbReference type="SUPFAM" id="SSF46785">
    <property type="entry name" value="Winged helix' DNA-binding domain"/>
    <property type="match status" value="2"/>
</dbReference>
<dbReference type="EMBL" id="JBHRSV010000004">
    <property type="protein sequence ID" value="MFC2925502.1"/>
    <property type="molecule type" value="Genomic_DNA"/>
</dbReference>
<dbReference type="InterPro" id="IPR021880">
    <property type="entry name" value="DUF3489"/>
</dbReference>